<reference evidence="6" key="1">
    <citation type="submission" date="2017-09" db="EMBL/GenBank/DDBJ databases">
        <title>Depth-based differentiation of microbial function through sediment-hosted aquifers and enrichment of novel symbionts in the deep terrestrial subsurface.</title>
        <authorList>
            <person name="Probst A.J."/>
            <person name="Ladd B."/>
            <person name="Jarett J.K."/>
            <person name="Geller-Mcgrath D.E."/>
            <person name="Sieber C.M.K."/>
            <person name="Emerson J.B."/>
            <person name="Anantharaman K."/>
            <person name="Thomas B.C."/>
            <person name="Malmstrom R."/>
            <person name="Stieglmeier M."/>
            <person name="Klingl A."/>
            <person name="Woyke T."/>
            <person name="Ryan C.M."/>
            <person name="Banfield J.F."/>
        </authorList>
    </citation>
    <scope>NUCLEOTIDE SEQUENCE [LARGE SCALE GENOMIC DNA]</scope>
</reference>
<comment type="similarity">
    <text evidence="1">Belongs to the ATPase alpha/beta chains family.</text>
</comment>
<evidence type="ECO:0000256" key="3">
    <source>
        <dbReference type="ARBA" id="ARBA00023065"/>
    </source>
</evidence>
<keyword evidence="2" id="KW-0813">Transport</keyword>
<name>A0A2M7IY34_9BACT</name>
<dbReference type="InterPro" id="IPR055190">
    <property type="entry name" value="ATP-synt_VA_C"/>
</dbReference>
<evidence type="ECO:0000313" key="5">
    <source>
        <dbReference type="EMBL" id="PIX03085.1"/>
    </source>
</evidence>
<feature type="non-terminal residue" evidence="5">
    <location>
        <position position="1"/>
    </location>
</feature>
<dbReference type="EC" id="3.6.3.14" evidence="5"/>
<dbReference type="PANTHER" id="PTHR43389">
    <property type="entry name" value="V-TYPE PROTON ATPASE SUBUNIT B"/>
    <property type="match status" value="1"/>
</dbReference>
<dbReference type="GO" id="GO:0016787">
    <property type="term" value="F:hydrolase activity"/>
    <property type="evidence" value="ECO:0007669"/>
    <property type="project" value="UniProtKB-KW"/>
</dbReference>
<evidence type="ECO:0000313" key="6">
    <source>
        <dbReference type="Proteomes" id="UP000230505"/>
    </source>
</evidence>
<dbReference type="CDD" id="cd18112">
    <property type="entry name" value="ATP-synt_V_A-type_beta_C"/>
    <property type="match status" value="1"/>
</dbReference>
<feature type="domain" description="ATP synthase A/B type C-terminal" evidence="4">
    <location>
        <begin position="32"/>
        <end position="131"/>
    </location>
</feature>
<dbReference type="GO" id="GO:0006811">
    <property type="term" value="P:monoatomic ion transport"/>
    <property type="evidence" value="ECO:0007669"/>
    <property type="project" value="UniProtKB-KW"/>
</dbReference>
<dbReference type="EMBL" id="PFHV01000060">
    <property type="protein sequence ID" value="PIX03085.1"/>
    <property type="molecule type" value="Genomic_DNA"/>
</dbReference>
<proteinExistence type="inferred from homology"/>
<dbReference type="PANTHER" id="PTHR43389:SF4">
    <property type="entry name" value="V-TYPE PROTON ATPASE SUBUNIT B"/>
    <property type="match status" value="1"/>
</dbReference>
<dbReference type="InterPro" id="IPR020003">
    <property type="entry name" value="ATPase_a/bsu_AS"/>
</dbReference>
<sequence length="136" mass="15732">TEGQILLSRDLHKKGLYPPIDVLPSLSRLKDKGIGDKKTREDHSGVLNQLFAFYARGKEARELALILGESALTDVDKKYLKFADEFEKRFVNQAYEEDRTIQQTLDLGWELIGILPKDEMKRVKEEHIKKYLLDIS</sequence>
<dbReference type="Gene3D" id="3.40.50.12240">
    <property type="match status" value="1"/>
</dbReference>
<protein>
    <submittedName>
        <fullName evidence="5">V-type ATP synthase subunit B</fullName>
        <ecNumber evidence="5">3.6.3.14</ecNumber>
    </submittedName>
</protein>
<dbReference type="InterPro" id="IPR027417">
    <property type="entry name" value="P-loop_NTPase"/>
</dbReference>
<evidence type="ECO:0000256" key="1">
    <source>
        <dbReference type="ARBA" id="ARBA00008936"/>
    </source>
</evidence>
<accession>A0A2M7IY34</accession>
<dbReference type="SUPFAM" id="SSF52540">
    <property type="entry name" value="P-loop containing nucleoside triphosphate hydrolases"/>
    <property type="match status" value="1"/>
</dbReference>
<dbReference type="SUPFAM" id="SSF47917">
    <property type="entry name" value="C-terminal domain of alpha and beta subunits of F1 ATP synthase"/>
    <property type="match status" value="1"/>
</dbReference>
<keyword evidence="5" id="KW-0378">Hydrolase</keyword>
<evidence type="ECO:0000256" key="2">
    <source>
        <dbReference type="ARBA" id="ARBA00022448"/>
    </source>
</evidence>
<organism evidence="5 6">
    <name type="scientific">bacterium (Candidatus Gribaldobacteria) CG_4_8_14_3_um_filter_42_11</name>
    <dbReference type="NCBI Taxonomy" id="2014267"/>
    <lineage>
        <taxon>Bacteria</taxon>
        <taxon>Candidatus Gribaldobacteria</taxon>
    </lineage>
</organism>
<gene>
    <name evidence="5" type="ORF">COZ78_02205</name>
</gene>
<keyword evidence="3" id="KW-0406">Ion transport</keyword>
<comment type="caution">
    <text evidence="5">The sequence shown here is derived from an EMBL/GenBank/DDBJ whole genome shotgun (WGS) entry which is preliminary data.</text>
</comment>
<dbReference type="GO" id="GO:0005524">
    <property type="term" value="F:ATP binding"/>
    <property type="evidence" value="ECO:0007669"/>
    <property type="project" value="InterPro"/>
</dbReference>
<dbReference type="PROSITE" id="PS00152">
    <property type="entry name" value="ATPASE_ALPHA_BETA"/>
    <property type="match status" value="1"/>
</dbReference>
<evidence type="ECO:0000259" key="4">
    <source>
        <dbReference type="Pfam" id="PF22919"/>
    </source>
</evidence>
<dbReference type="Pfam" id="PF22919">
    <property type="entry name" value="ATP-synt_VA_C"/>
    <property type="match status" value="1"/>
</dbReference>
<dbReference type="AlphaFoldDB" id="A0A2M7IY34"/>
<dbReference type="InterPro" id="IPR022879">
    <property type="entry name" value="V-ATPase_su_B/beta"/>
</dbReference>
<dbReference type="Proteomes" id="UP000230505">
    <property type="component" value="Unassembled WGS sequence"/>
</dbReference>